<evidence type="ECO:0000313" key="5">
    <source>
        <dbReference type="EMBL" id="NSJ48593.1"/>
    </source>
</evidence>
<dbReference type="InterPro" id="IPR035895">
    <property type="entry name" value="HPr-like_sf"/>
</dbReference>
<proteinExistence type="predicted"/>
<evidence type="ECO:0000256" key="2">
    <source>
        <dbReference type="ARBA" id="ARBA00022490"/>
    </source>
</evidence>
<comment type="subcellular location">
    <subcellularLocation>
        <location evidence="1">Cytoplasm</location>
    </subcellularLocation>
</comment>
<comment type="caution">
    <text evidence="5">The sequence shown here is derived from an EMBL/GenBank/DDBJ whole genome shotgun (WGS) entry which is preliminary data.</text>
</comment>
<name>A0ABX2HJM7_9FIRM</name>
<dbReference type="PRINTS" id="PR00107">
    <property type="entry name" value="PHOSPHOCPHPR"/>
</dbReference>
<dbReference type="SUPFAM" id="SSF55594">
    <property type="entry name" value="HPr-like"/>
    <property type="match status" value="1"/>
</dbReference>
<dbReference type="PROSITE" id="PS51350">
    <property type="entry name" value="PTS_HPR_DOM"/>
    <property type="match status" value="1"/>
</dbReference>
<evidence type="ECO:0000256" key="1">
    <source>
        <dbReference type="ARBA" id="ARBA00004496"/>
    </source>
</evidence>
<keyword evidence="6" id="KW-1185">Reference proteome</keyword>
<sequence length="85" mass="9457">MKGYRYVITNPEGLHARIAVNLAKICRDAEGRIVVSAGDRKADGKEVFAVMNLYAVKGDELVFLVEGGDEEEILRQIQEFCVSQL</sequence>
<dbReference type="Pfam" id="PF00381">
    <property type="entry name" value="PTS-HPr"/>
    <property type="match status" value="1"/>
</dbReference>
<dbReference type="NCBIfam" id="TIGR01003">
    <property type="entry name" value="PTS_HPr_family"/>
    <property type="match status" value="1"/>
</dbReference>
<keyword evidence="3" id="KW-0598">Phosphotransferase system</keyword>
<evidence type="ECO:0000259" key="4">
    <source>
        <dbReference type="PROSITE" id="PS51350"/>
    </source>
</evidence>
<evidence type="ECO:0000256" key="3">
    <source>
        <dbReference type="ARBA" id="ARBA00022683"/>
    </source>
</evidence>
<feature type="domain" description="HPr" evidence="4">
    <location>
        <begin position="1"/>
        <end position="85"/>
    </location>
</feature>
<dbReference type="EMBL" id="JAAITT010000008">
    <property type="protein sequence ID" value="NSJ48593.1"/>
    <property type="molecule type" value="Genomic_DNA"/>
</dbReference>
<reference evidence="5 6" key="1">
    <citation type="journal article" date="2020" name="Cell Host Microbe">
        <title>Functional and Genomic Variation between Human-Derived Isolates of Lachnospiraceae Reveals Inter- and Intra-Species Diversity.</title>
        <authorList>
            <person name="Sorbara M.T."/>
            <person name="Littmann E.R."/>
            <person name="Fontana E."/>
            <person name="Moody T.U."/>
            <person name="Kohout C.E."/>
            <person name="Gjonbalaj M."/>
            <person name="Eaton V."/>
            <person name="Seok R."/>
            <person name="Leiner I.M."/>
            <person name="Pamer E.G."/>
        </authorList>
    </citation>
    <scope>NUCLEOTIDE SEQUENCE [LARGE SCALE GENOMIC DNA]</scope>
    <source>
        <strain evidence="5 6">MSK.1.17</strain>
    </source>
</reference>
<dbReference type="GeneID" id="97205597"/>
<evidence type="ECO:0000313" key="6">
    <source>
        <dbReference type="Proteomes" id="UP000669239"/>
    </source>
</evidence>
<dbReference type="InterPro" id="IPR000032">
    <property type="entry name" value="HPr-like"/>
</dbReference>
<dbReference type="Proteomes" id="UP000669239">
    <property type="component" value="Unassembled WGS sequence"/>
</dbReference>
<gene>
    <name evidence="5" type="ORF">G5B36_07740</name>
</gene>
<dbReference type="Gene3D" id="3.30.1340.10">
    <property type="entry name" value="HPr-like"/>
    <property type="match status" value="1"/>
</dbReference>
<organism evidence="5 6">
    <name type="scientific">Enterocloster aldenensis</name>
    <dbReference type="NCBI Taxonomy" id="358742"/>
    <lineage>
        <taxon>Bacteria</taxon>
        <taxon>Bacillati</taxon>
        <taxon>Bacillota</taxon>
        <taxon>Clostridia</taxon>
        <taxon>Lachnospirales</taxon>
        <taxon>Lachnospiraceae</taxon>
        <taxon>Enterocloster</taxon>
    </lineage>
</organism>
<dbReference type="PANTHER" id="PTHR33705">
    <property type="entry name" value="PHOSPHOCARRIER PROTEIN HPR"/>
    <property type="match status" value="1"/>
</dbReference>
<accession>A0ABX2HJM7</accession>
<keyword evidence="2" id="KW-0963">Cytoplasm</keyword>
<protein>
    <submittedName>
        <fullName evidence="5">HPr family phosphocarrier protein</fullName>
    </submittedName>
</protein>
<dbReference type="InterPro" id="IPR050399">
    <property type="entry name" value="HPr"/>
</dbReference>
<dbReference type="RefSeq" id="WP_117563133.1">
    <property type="nucleotide sequence ID" value="NZ_BAABZL010000001.1"/>
</dbReference>
<dbReference type="PANTHER" id="PTHR33705:SF2">
    <property type="entry name" value="PHOSPHOCARRIER PROTEIN NPR"/>
    <property type="match status" value="1"/>
</dbReference>